<feature type="domain" description="MIF4G" evidence="12">
    <location>
        <begin position="22"/>
        <end position="234"/>
    </location>
</feature>
<dbReference type="InterPro" id="IPR016024">
    <property type="entry name" value="ARM-type_fold"/>
</dbReference>
<keyword evidence="9" id="KW-0539">Nucleus</keyword>
<organism evidence="13 14">
    <name type="scientific">Amphibalanus amphitrite</name>
    <name type="common">Striped barnacle</name>
    <name type="synonym">Balanus amphitrite</name>
    <dbReference type="NCBI Taxonomy" id="1232801"/>
    <lineage>
        <taxon>Eukaryota</taxon>
        <taxon>Metazoa</taxon>
        <taxon>Ecdysozoa</taxon>
        <taxon>Arthropoda</taxon>
        <taxon>Crustacea</taxon>
        <taxon>Multicrustacea</taxon>
        <taxon>Cirripedia</taxon>
        <taxon>Thoracica</taxon>
        <taxon>Thoracicalcarea</taxon>
        <taxon>Balanomorpha</taxon>
        <taxon>Balanoidea</taxon>
        <taxon>Balanidae</taxon>
        <taxon>Amphibalaninae</taxon>
        <taxon>Amphibalanus</taxon>
    </lineage>
</organism>
<dbReference type="GO" id="GO:0000339">
    <property type="term" value="F:RNA cap binding"/>
    <property type="evidence" value="ECO:0007669"/>
    <property type="project" value="InterPro"/>
</dbReference>
<reference evidence="13 14" key="1">
    <citation type="submission" date="2019-07" db="EMBL/GenBank/DDBJ databases">
        <title>Draft genome assembly of a fouling barnacle, Amphibalanus amphitrite (Darwin, 1854): The first reference genome for Thecostraca.</title>
        <authorList>
            <person name="Kim W."/>
        </authorList>
    </citation>
    <scope>NUCLEOTIDE SEQUENCE [LARGE SCALE GENOMIC DNA]</scope>
    <source>
        <strain evidence="13">SNU_AA5</strain>
        <tissue evidence="13">Soma without cirri and trophi</tissue>
    </source>
</reference>
<dbReference type="InterPro" id="IPR003890">
    <property type="entry name" value="MIF4G-like_typ-3"/>
</dbReference>
<evidence type="ECO:0000259" key="12">
    <source>
        <dbReference type="SMART" id="SM00543"/>
    </source>
</evidence>
<evidence type="ECO:0000256" key="8">
    <source>
        <dbReference type="ARBA" id="ARBA00023187"/>
    </source>
</evidence>
<dbReference type="GO" id="GO:0006406">
    <property type="term" value="P:mRNA export from nucleus"/>
    <property type="evidence" value="ECO:0007669"/>
    <property type="project" value="InterPro"/>
</dbReference>
<comment type="caution">
    <text evidence="13">The sequence shown here is derived from an EMBL/GenBank/DDBJ whole genome shotgun (WGS) entry which is preliminary data.</text>
</comment>
<dbReference type="Pfam" id="PF09088">
    <property type="entry name" value="MIF4G_like"/>
    <property type="match status" value="1"/>
</dbReference>
<keyword evidence="6" id="KW-0506">mRNA capping</keyword>
<dbReference type="EMBL" id="VIIS01001309">
    <property type="protein sequence ID" value="KAF0299965.1"/>
    <property type="molecule type" value="Genomic_DNA"/>
</dbReference>
<evidence type="ECO:0000256" key="4">
    <source>
        <dbReference type="ARBA" id="ARBA00019879"/>
    </source>
</evidence>
<dbReference type="FunFam" id="1.25.40.180:FF:000010">
    <property type="entry name" value="Nuclear cap-binding protein subunit 1"/>
    <property type="match status" value="1"/>
</dbReference>
<name>A0A6A4W0I6_AMPAM</name>
<evidence type="ECO:0000313" key="14">
    <source>
        <dbReference type="Proteomes" id="UP000440578"/>
    </source>
</evidence>
<evidence type="ECO:0000256" key="3">
    <source>
        <dbReference type="ARBA" id="ARBA00011361"/>
    </source>
</evidence>
<evidence type="ECO:0000256" key="1">
    <source>
        <dbReference type="ARBA" id="ARBA00004123"/>
    </source>
</evidence>
<keyword evidence="14" id="KW-1185">Reference proteome</keyword>
<feature type="compositionally biased region" description="Basic and acidic residues" evidence="11">
    <location>
        <begin position="673"/>
        <end position="692"/>
    </location>
</feature>
<dbReference type="InterPro" id="IPR027159">
    <property type="entry name" value="CBP80"/>
</dbReference>
<evidence type="ECO:0000256" key="10">
    <source>
        <dbReference type="ARBA" id="ARBA00030965"/>
    </source>
</evidence>
<dbReference type="FunFam" id="1.25.40.180:FF:000041">
    <property type="entry name" value="Nuclear cap-binding protein subunit 1"/>
    <property type="match status" value="1"/>
</dbReference>
<dbReference type="SUPFAM" id="SSF48371">
    <property type="entry name" value="ARM repeat"/>
    <property type="match status" value="3"/>
</dbReference>
<dbReference type="InterPro" id="IPR015174">
    <property type="entry name" value="MIF4G-like_typ-2"/>
</dbReference>
<dbReference type="GO" id="GO:0008380">
    <property type="term" value="P:RNA splicing"/>
    <property type="evidence" value="ECO:0007669"/>
    <property type="project" value="UniProtKB-KW"/>
</dbReference>
<dbReference type="GO" id="GO:0006370">
    <property type="term" value="P:7-methylguanosine mRNA capping"/>
    <property type="evidence" value="ECO:0007669"/>
    <property type="project" value="UniProtKB-KW"/>
</dbReference>
<accession>A0A6A4W0I6</accession>
<dbReference type="InterPro" id="IPR015172">
    <property type="entry name" value="MIF4G-like_typ-1"/>
</dbReference>
<feature type="region of interest" description="Disordered" evidence="11">
    <location>
        <begin position="661"/>
        <end position="693"/>
    </location>
</feature>
<evidence type="ECO:0000256" key="11">
    <source>
        <dbReference type="SAM" id="MobiDB-lite"/>
    </source>
</evidence>
<dbReference type="Proteomes" id="UP000440578">
    <property type="component" value="Unassembled WGS sequence"/>
</dbReference>
<dbReference type="GO" id="GO:0031053">
    <property type="term" value="P:primary miRNA processing"/>
    <property type="evidence" value="ECO:0007669"/>
    <property type="project" value="UniProtKB-ARBA"/>
</dbReference>
<dbReference type="OrthoDB" id="10252707at2759"/>
<evidence type="ECO:0000256" key="9">
    <source>
        <dbReference type="ARBA" id="ARBA00023242"/>
    </source>
</evidence>
<evidence type="ECO:0000256" key="2">
    <source>
        <dbReference type="ARBA" id="ARBA00007413"/>
    </source>
</evidence>
<gene>
    <name evidence="13" type="primary">Cbp80_2</name>
    <name evidence="13" type="ORF">FJT64_027443</name>
</gene>
<comment type="subcellular location">
    <subcellularLocation>
        <location evidence="1">Nucleus</location>
    </subcellularLocation>
</comment>
<evidence type="ECO:0000256" key="5">
    <source>
        <dbReference type="ARBA" id="ARBA00022664"/>
    </source>
</evidence>
<proteinExistence type="inferred from homology"/>
<dbReference type="Pfam" id="PF09090">
    <property type="entry name" value="MIF4G_like_2"/>
    <property type="match status" value="1"/>
</dbReference>
<dbReference type="GO" id="GO:0000184">
    <property type="term" value="P:nuclear-transcribed mRNA catabolic process, nonsense-mediated decay"/>
    <property type="evidence" value="ECO:0007669"/>
    <property type="project" value="TreeGrafter"/>
</dbReference>
<sequence>MFVSDDRSAKRRRLSGDAVEIEDRLESLIIRVGERSTASLESNLEGLSSVLENDLVKAKDKIQRILVDCASKMPERSSVYSTLVGLLNAKNYNFGGEFAESLVRCLKDSLKICEWDKARNCLRFLSDLVNCHVVSASSLMAVYDNFLDAALEQGVPQVRTDWLVYAVLTCLPWVGRELFEKRETELDRLLATVSSYLDRRSKKHVPALRVWSGDDPHPQEEHLDCLWAQISKLRADNWQEKHILRPYLAFDSILSEALQHKLPEIKAPPHHASNVYPQPRVVFRMFDYTDCPENGPILPGSHSIERYLIEEHLHHILEVHHNDRKECSAQLLNFPHKTKIPLDYMIVEVIFSELFQMPAPRYLEINYGCILIELCKLQPSTIPQVLAQATEIMFDRIDTMNVSAFQRFVGWFSYHLSNFHFRWQWSDWADCLALDPEHPKPKFVRETFEKCLRLSYHQRIQEMAGQEFAALVPVETKPRLRYREEGAGSLPGTMIAHQLMSAIKERCSPEEAIRLLKELHNPLKTADDDAEPTHNPLKIEVFTETLLFVGSKSFSHAFAAIAKFHYVFKVLAETEEAQICVLRSLYNVWRDHPQMMCVLVDKMLKTQIVECSAVANWIFSREMNADFLKSYVWEILNLTIRKMSQHVHKLTVEAAEARARLHHDSGDDSDSDDDRRDRPSDEQVERMEERLEQAQSDQKTLFLIIFQRFIMILSEHLVRSDTDGKDFRTHWWKWTFGRLQQIFMQHNEQVHKYSQTLETLLFTQDLDPHVLDAFHQFLALRD</sequence>
<dbReference type="AlphaFoldDB" id="A0A6A4W0I6"/>
<dbReference type="GO" id="GO:0003729">
    <property type="term" value="F:mRNA binding"/>
    <property type="evidence" value="ECO:0007669"/>
    <property type="project" value="TreeGrafter"/>
</dbReference>
<keyword evidence="7" id="KW-0943">RNA-mediated gene silencing</keyword>
<keyword evidence="8" id="KW-0508">mRNA splicing</keyword>
<evidence type="ECO:0000256" key="7">
    <source>
        <dbReference type="ARBA" id="ARBA00023158"/>
    </source>
</evidence>
<dbReference type="GO" id="GO:0005846">
    <property type="term" value="C:nuclear cap binding complex"/>
    <property type="evidence" value="ECO:0007669"/>
    <property type="project" value="InterPro"/>
</dbReference>
<dbReference type="SMART" id="SM00543">
    <property type="entry name" value="MIF4G"/>
    <property type="match status" value="1"/>
</dbReference>
<keyword evidence="5" id="KW-0507">mRNA processing</keyword>
<protein>
    <recommendedName>
        <fullName evidence="4">Nuclear cap-binding protein subunit 1</fullName>
    </recommendedName>
    <alternativeName>
        <fullName evidence="10">80 kDa nuclear cap-binding protein</fullName>
    </alternativeName>
</protein>
<dbReference type="Pfam" id="PF02854">
    <property type="entry name" value="MIF4G"/>
    <property type="match status" value="1"/>
</dbReference>
<comment type="similarity">
    <text evidence="2">Belongs to the NCBP1 family.</text>
</comment>
<comment type="subunit">
    <text evidence="3">Component of the nuclear cap-binding complex (CBC), a heterodimer composed of Cbp80 and Cbp20 that interacts with m7GpppG-capped RNA.</text>
</comment>
<evidence type="ECO:0000256" key="6">
    <source>
        <dbReference type="ARBA" id="ARBA00023042"/>
    </source>
</evidence>
<dbReference type="PANTHER" id="PTHR12412:SF2">
    <property type="entry name" value="NUCLEAR CAP-BINDING PROTEIN SUBUNIT 1"/>
    <property type="match status" value="1"/>
</dbReference>
<dbReference type="Gene3D" id="1.25.40.180">
    <property type="match status" value="3"/>
</dbReference>
<dbReference type="PANTHER" id="PTHR12412">
    <property type="entry name" value="CAP BINDING PROTEIN"/>
    <property type="match status" value="1"/>
</dbReference>
<dbReference type="GO" id="GO:0005634">
    <property type="term" value="C:nucleus"/>
    <property type="evidence" value="ECO:0007669"/>
    <property type="project" value="UniProtKB-SubCell"/>
</dbReference>
<evidence type="ECO:0000313" key="13">
    <source>
        <dbReference type="EMBL" id="KAF0299965.1"/>
    </source>
</evidence>